<evidence type="ECO:0000313" key="3">
    <source>
        <dbReference type="Proteomes" id="UP000035352"/>
    </source>
</evidence>
<evidence type="ECO:0000313" key="2">
    <source>
        <dbReference type="EMBL" id="AKJ27121.1"/>
    </source>
</evidence>
<proteinExistence type="predicted"/>
<keyword evidence="3" id="KW-1185">Reference proteome</keyword>
<evidence type="ECO:0000259" key="1">
    <source>
        <dbReference type="Pfam" id="PF07589"/>
    </source>
</evidence>
<dbReference type="InterPro" id="IPR013424">
    <property type="entry name" value="Ice-binding_C"/>
</dbReference>
<accession>A0A0G3BIC1</accession>
<dbReference type="Proteomes" id="UP000035352">
    <property type="component" value="Chromosome"/>
</dbReference>
<sequence length="181" mass="19969">MIDQSGIPWYNSGVDDFDAYVANRPFARDGEASVWWSQSDVISGPQTATLDFDLGGTWRIESFAFWNILGSYGFDSFDVLVSDDASFTDAKLLGNFTAVQQPAVDEWGEEVGNYAQVFELAPITGSFVRLRSTGGWVWEEGFNEIAFEVSPVPEPETYALMAGGLTLLAWAQRRRRAATAA</sequence>
<dbReference type="NCBIfam" id="TIGR02595">
    <property type="entry name" value="PEP_CTERM"/>
    <property type="match status" value="1"/>
</dbReference>
<reference evidence="2 3" key="1">
    <citation type="submission" date="2015-05" db="EMBL/GenBank/DDBJ databases">
        <authorList>
            <person name="Tang B."/>
            <person name="Yu Y."/>
        </authorList>
    </citation>
    <scope>NUCLEOTIDE SEQUENCE [LARGE SCALE GENOMIC DNA]</scope>
    <source>
        <strain evidence="2 3">DSM 7029</strain>
    </source>
</reference>
<dbReference type="KEGG" id="pbh:AAW51_0430"/>
<organism evidence="2 3">
    <name type="scientific">Caldimonas brevitalea</name>
    <dbReference type="NCBI Taxonomy" id="413882"/>
    <lineage>
        <taxon>Bacteria</taxon>
        <taxon>Pseudomonadati</taxon>
        <taxon>Pseudomonadota</taxon>
        <taxon>Betaproteobacteria</taxon>
        <taxon>Burkholderiales</taxon>
        <taxon>Sphaerotilaceae</taxon>
        <taxon>Caldimonas</taxon>
    </lineage>
</organism>
<name>A0A0G3BIC1_9BURK</name>
<gene>
    <name evidence="2" type="ORF">AAW51_0430</name>
</gene>
<dbReference type="EMBL" id="CP011371">
    <property type="protein sequence ID" value="AKJ27121.1"/>
    <property type="molecule type" value="Genomic_DNA"/>
</dbReference>
<dbReference type="Gene3D" id="2.60.120.260">
    <property type="entry name" value="Galactose-binding domain-like"/>
    <property type="match status" value="1"/>
</dbReference>
<feature type="domain" description="Ice-binding protein C-terminal" evidence="1">
    <location>
        <begin position="151"/>
        <end position="175"/>
    </location>
</feature>
<protein>
    <recommendedName>
        <fullName evidence="1">Ice-binding protein C-terminal domain-containing protein</fullName>
    </recommendedName>
</protein>
<dbReference type="AlphaFoldDB" id="A0A0G3BIC1"/>
<dbReference type="Pfam" id="PF07589">
    <property type="entry name" value="PEP-CTERM"/>
    <property type="match status" value="1"/>
</dbReference>